<evidence type="ECO:0000313" key="1">
    <source>
        <dbReference type="EMBL" id="PNH00358.1"/>
    </source>
</evidence>
<dbReference type="InterPro" id="IPR013320">
    <property type="entry name" value="ConA-like_dom_sf"/>
</dbReference>
<keyword evidence="2" id="KW-1185">Reference proteome</keyword>
<dbReference type="SUPFAM" id="SSF49899">
    <property type="entry name" value="Concanavalin A-like lectins/glucanases"/>
    <property type="match status" value="1"/>
</dbReference>
<dbReference type="Gene3D" id="2.60.120.200">
    <property type="match status" value="1"/>
</dbReference>
<dbReference type="Proteomes" id="UP000236333">
    <property type="component" value="Unassembled WGS sequence"/>
</dbReference>
<proteinExistence type="predicted"/>
<evidence type="ECO:0000313" key="2">
    <source>
        <dbReference type="Proteomes" id="UP000236333"/>
    </source>
</evidence>
<dbReference type="EMBL" id="PGGS01001471">
    <property type="protein sequence ID" value="PNH00358.1"/>
    <property type="molecule type" value="Genomic_DNA"/>
</dbReference>
<dbReference type="AlphaFoldDB" id="A0A2J7ZJB6"/>
<comment type="caution">
    <text evidence="1">The sequence shown here is derived from an EMBL/GenBank/DDBJ whole genome shotgun (WGS) entry which is preliminary data.</text>
</comment>
<accession>A0A2J7ZJB6</accession>
<gene>
    <name evidence="1" type="ORF">TSOC_013826</name>
</gene>
<organism evidence="1 2">
    <name type="scientific">Tetrabaena socialis</name>
    <dbReference type="NCBI Taxonomy" id="47790"/>
    <lineage>
        <taxon>Eukaryota</taxon>
        <taxon>Viridiplantae</taxon>
        <taxon>Chlorophyta</taxon>
        <taxon>core chlorophytes</taxon>
        <taxon>Chlorophyceae</taxon>
        <taxon>CS clade</taxon>
        <taxon>Chlamydomonadales</taxon>
        <taxon>Tetrabaenaceae</taxon>
        <taxon>Tetrabaena</taxon>
    </lineage>
</organism>
<reference evidence="1 2" key="1">
    <citation type="journal article" date="2017" name="Mol. Biol. Evol.">
        <title>The 4-celled Tetrabaena socialis nuclear genome reveals the essential components for genetic control of cell number at the origin of multicellularity in the volvocine lineage.</title>
        <authorList>
            <person name="Featherston J."/>
            <person name="Arakaki Y."/>
            <person name="Hanschen E.R."/>
            <person name="Ferris P.J."/>
            <person name="Michod R.E."/>
            <person name="Olson B.J.S.C."/>
            <person name="Nozaki H."/>
            <person name="Durand P.M."/>
        </authorList>
    </citation>
    <scope>NUCLEOTIDE SEQUENCE [LARGE SCALE GENOMIC DNA]</scope>
    <source>
        <strain evidence="1 2">NIES-571</strain>
    </source>
</reference>
<name>A0A2J7ZJB6_9CHLO</name>
<protein>
    <submittedName>
        <fullName evidence="1">Uncharacterized protein</fullName>
    </submittedName>
</protein>
<dbReference type="OrthoDB" id="10584978at2759"/>
<sequence>MTLQSTGKLSMSDAASNLSLSYPVSLSTLYGYGGVVPGSGKVSFSNLYGVANASGAVPSGARVNLQPRNLALSNASPVTSWDVLTQANSAKRPVFRTTGGFLNKSYISFLATSSQFLYAPSAITMQCGTNAGYTAVMLLKFRDPASDWERVYQGYPGSSTTNDYMNFTRYTQRVQTKYDGSGYRSPTQTFSQNTWYTYAFRVSGTTSQTRRDNTVVDSSTGGAALSNCSLNLGVAANIYGGAPSVANSGGNGNIDIGALFIYDRALSDYEMNTIYTYVSTGRAQS</sequence>